<accession>A0A1V2EVX5</accession>
<evidence type="ECO:0000313" key="2">
    <source>
        <dbReference type="Proteomes" id="UP000188729"/>
    </source>
</evidence>
<dbReference type="AlphaFoldDB" id="A0A1V2EVX5"/>
<evidence type="ECO:0000313" key="1">
    <source>
        <dbReference type="EMBL" id="ONF96836.1"/>
    </source>
</evidence>
<dbReference type="STRING" id="1915074.SPHI_10300"/>
<name>A0A1V2EVX5_9SPHN</name>
<dbReference type="EMBL" id="MPSB01000003">
    <property type="protein sequence ID" value="ONF96836.1"/>
    <property type="molecule type" value="Genomic_DNA"/>
</dbReference>
<comment type="caution">
    <text evidence="1">The sequence shown here is derived from an EMBL/GenBank/DDBJ whole genome shotgun (WGS) entry which is preliminary data.</text>
</comment>
<protein>
    <submittedName>
        <fullName evidence="1">Uncharacterized protein</fullName>
    </submittedName>
</protein>
<reference evidence="1 2" key="1">
    <citation type="submission" date="2016-11" db="EMBL/GenBank/DDBJ databases">
        <title>Genome sequence of Sphingomonas jeddahensis G39.</title>
        <authorList>
            <person name="Poehlein A."/>
            <person name="Wuebbeler J.H."/>
            <person name="Steinbuechel A."/>
            <person name="Daniel R."/>
        </authorList>
    </citation>
    <scope>NUCLEOTIDE SEQUENCE [LARGE SCALE GENOMIC DNA]</scope>
    <source>
        <strain evidence="1 2">G39</strain>
    </source>
</reference>
<proteinExistence type="predicted"/>
<gene>
    <name evidence="1" type="ORF">SPHI_10300</name>
</gene>
<sequence length="74" mass="7994">MKSDLAAEAARREPRDESLDVAVPAYGSGHPQKMISMHEPAFNAFVPAAVEMQRATLLILKIPLLSSGGMCAIW</sequence>
<keyword evidence="2" id="KW-1185">Reference proteome</keyword>
<dbReference type="Proteomes" id="UP000188729">
    <property type="component" value="Unassembled WGS sequence"/>
</dbReference>
<organism evidence="1 2">
    <name type="scientific">Sphingomonas jeddahensis</name>
    <dbReference type="NCBI Taxonomy" id="1915074"/>
    <lineage>
        <taxon>Bacteria</taxon>
        <taxon>Pseudomonadati</taxon>
        <taxon>Pseudomonadota</taxon>
        <taxon>Alphaproteobacteria</taxon>
        <taxon>Sphingomonadales</taxon>
        <taxon>Sphingomonadaceae</taxon>
        <taxon>Sphingomonas</taxon>
    </lineage>
</organism>